<dbReference type="EMBL" id="HBIR01049497">
    <property type="protein sequence ID" value="CAE0584603.1"/>
    <property type="molecule type" value="Transcribed_RNA"/>
</dbReference>
<evidence type="ECO:0000313" key="2">
    <source>
        <dbReference type="EMBL" id="CAE0584603.1"/>
    </source>
</evidence>
<accession>A0A6V2VY31</accession>
<evidence type="ECO:0000256" key="1">
    <source>
        <dbReference type="SAM" id="MobiDB-lite"/>
    </source>
</evidence>
<organism evidence="2">
    <name type="scientific">Emiliania huxleyi</name>
    <name type="common">Coccolithophore</name>
    <name type="synonym">Pontosphaera huxleyi</name>
    <dbReference type="NCBI Taxonomy" id="2903"/>
    <lineage>
        <taxon>Eukaryota</taxon>
        <taxon>Haptista</taxon>
        <taxon>Haptophyta</taxon>
        <taxon>Prymnesiophyceae</taxon>
        <taxon>Isochrysidales</taxon>
        <taxon>Noelaerhabdaceae</taxon>
        <taxon>Emiliania</taxon>
    </lineage>
</organism>
<name>A0A6V2VY31_EMIHU</name>
<feature type="region of interest" description="Disordered" evidence="1">
    <location>
        <begin position="285"/>
        <end position="314"/>
    </location>
</feature>
<gene>
    <name evidence="2" type="ORF">EHUX00137_LOCUS38633</name>
</gene>
<sequence>MDVEEEETEAGAEAAEAAKAAKAVVAGAIAAAARSAAAEAPVCAPDPAAPPLGRCWQEAVRAAAEHILSRVDEAGTRLENINSSRLQLKLGRTLDAFPPPLRRVVEVLERRVAAACGLRRAELRVQDCYALLTPESEVEPEARAPQRWHLDAVRRFPVAALLLRGGRWTEFAAGPYSDFSAGVPEDTLERWCAPWKDINAPTWESGSAEEWEHWTHHLHKARLVTSEAPPECDWETLPLAPTPRRSHVGDASLFWSNKVHRGPGTDPGELRLVLFCSWMPASGRAAAGEKGGERGGGAEAAARGKRGKRESETDYNYFDTHLESKLVLSKRALRSIKRQLAP</sequence>
<reference evidence="2" key="1">
    <citation type="submission" date="2021-01" db="EMBL/GenBank/DDBJ databases">
        <authorList>
            <person name="Corre E."/>
            <person name="Pelletier E."/>
            <person name="Niang G."/>
            <person name="Scheremetjew M."/>
            <person name="Finn R."/>
            <person name="Kale V."/>
            <person name="Holt S."/>
            <person name="Cochrane G."/>
            <person name="Meng A."/>
            <person name="Brown T."/>
            <person name="Cohen L."/>
        </authorList>
    </citation>
    <scope>NUCLEOTIDE SEQUENCE</scope>
    <source>
        <strain evidence="2">379</strain>
    </source>
</reference>
<proteinExistence type="predicted"/>
<protein>
    <submittedName>
        <fullName evidence="2">Uncharacterized protein</fullName>
    </submittedName>
</protein>
<dbReference type="AlphaFoldDB" id="A0A6V2VY31"/>